<dbReference type="InterPro" id="IPR041633">
    <property type="entry name" value="Polbeta"/>
</dbReference>
<feature type="domain" description="Polymerase beta nucleotidyltransferase" evidence="1">
    <location>
        <begin position="17"/>
        <end position="107"/>
    </location>
</feature>
<proteinExistence type="predicted"/>
<evidence type="ECO:0000259" key="1">
    <source>
        <dbReference type="Pfam" id="PF18765"/>
    </source>
</evidence>
<reference evidence="2" key="1">
    <citation type="submission" date="2019-12" db="EMBL/GenBank/DDBJ databases">
        <title>Microbes associate with the intestines of laboratory mice.</title>
        <authorList>
            <person name="Navarre W."/>
            <person name="Wong E."/>
        </authorList>
    </citation>
    <scope>NUCLEOTIDE SEQUENCE</scope>
    <source>
        <strain evidence="2">NM79_F5</strain>
    </source>
</reference>
<evidence type="ECO:0000313" key="2">
    <source>
        <dbReference type="EMBL" id="MVX65899.1"/>
    </source>
</evidence>
<dbReference type="InterPro" id="IPR052930">
    <property type="entry name" value="TA_antitoxin_MntA"/>
</dbReference>
<dbReference type="NCBIfam" id="NF047752">
    <property type="entry name" value="MntA_antitoxin"/>
    <property type="match status" value="1"/>
</dbReference>
<dbReference type="InterPro" id="IPR043519">
    <property type="entry name" value="NT_sf"/>
</dbReference>
<gene>
    <name evidence="2" type="ORF">GKZ28_19660</name>
</gene>
<accession>A0A964RQE7</accession>
<protein>
    <recommendedName>
        <fullName evidence="1">Polymerase beta nucleotidyltransferase domain-containing protein</fullName>
    </recommendedName>
</protein>
<dbReference type="SUPFAM" id="SSF81301">
    <property type="entry name" value="Nucleotidyltransferase"/>
    <property type="match status" value="1"/>
</dbReference>
<dbReference type="AlphaFoldDB" id="A0A964RQE7"/>
<dbReference type="Gene3D" id="3.30.460.10">
    <property type="entry name" value="Beta Polymerase, domain 2"/>
    <property type="match status" value="1"/>
</dbReference>
<dbReference type="RefSeq" id="WP_160360558.1">
    <property type="nucleotide sequence ID" value="NZ_WSRQ01000041.1"/>
</dbReference>
<dbReference type="EMBL" id="WSRQ01000041">
    <property type="protein sequence ID" value="MVX65899.1"/>
    <property type="molecule type" value="Genomic_DNA"/>
</dbReference>
<dbReference type="Proteomes" id="UP000656077">
    <property type="component" value="Unassembled WGS sequence"/>
</dbReference>
<organism evidence="2 3">
    <name type="scientific">Clostridium chromiireducens</name>
    <dbReference type="NCBI Taxonomy" id="225345"/>
    <lineage>
        <taxon>Bacteria</taxon>
        <taxon>Bacillati</taxon>
        <taxon>Bacillota</taxon>
        <taxon>Clostridia</taxon>
        <taxon>Eubacteriales</taxon>
        <taxon>Clostridiaceae</taxon>
        <taxon>Clostridium</taxon>
    </lineage>
</organism>
<comment type="caution">
    <text evidence="2">The sequence shown here is derived from an EMBL/GenBank/DDBJ whole genome shotgun (WGS) entry which is preliminary data.</text>
</comment>
<evidence type="ECO:0000313" key="3">
    <source>
        <dbReference type="Proteomes" id="UP000656077"/>
    </source>
</evidence>
<sequence>MFKEDYVLRLDNKEVIQKIKDYLYDRDDIAIAYLFGSFDTEDFNSSSDIDIAILPMKEISYSECLRMNSELEDLIEFPIDLNNIESLPEYIQIQILMRNKQLFCKDDLLEQKFIDKVNFWIKTEFSLWKKLMLNQL</sequence>
<dbReference type="PANTHER" id="PTHR43852:SF2">
    <property type="entry name" value="PROTEIN ADENYLYLTRANSFERASE MNTA"/>
    <property type="match status" value="1"/>
</dbReference>
<dbReference type="PANTHER" id="PTHR43852">
    <property type="entry name" value="NUCLEOTIDYLTRANSFERASE"/>
    <property type="match status" value="1"/>
</dbReference>
<dbReference type="CDD" id="cd05403">
    <property type="entry name" value="NT_KNTase_like"/>
    <property type="match status" value="1"/>
</dbReference>
<name>A0A964RQE7_9CLOT</name>
<dbReference type="Pfam" id="PF18765">
    <property type="entry name" value="Polbeta"/>
    <property type="match status" value="1"/>
</dbReference>